<sequence length="546" mass="57817">MLGTRTLRDRSTSHDPDVAQTTAAAKTDAKTKTQSKTTPGQWVEPSLAQQPSYKDHKGVSYYPGVSEHMQALGEAPLARVKARVKPDGARKSLLLGKGGGAAGGVEAQETPEGTPVPLQTAAQAAKETAENSRMVLVVDDENDADYAPTGAGSKKKERAARPRSAKLPPAAAAAATTGSVKPKITLTHAALNKNRVYDARKMLAVVDQAKMRANAAGKPDLAAAVEEIYQDSLKNARLTELLESILLQTANKTQLAEFHAYVRAAKRRIRDAKESKGSQRKQPDAAANGVAQSSPLLPVRTPSTKVTPVESENSALPSTERLAAQPAKAKISLKAGKSPSQRLHPRQSGSMSLSPSNNRKRAGSVDSDSSLTDLTSNPDDDDEEEDLTAAGTATMAHNSTTNGVTAKDHAAERGSLAAPKGNLKRSSAEADLQEEERERTLATKKQKMRESMVPVDEMYEESNVRGAATTASTSRLRSLRGKTGSASAATGLSITPNGLRRSARVGSPDPDSPLSDLSPMTSRETTPHVYRGPSKAFGKKAKTKQS</sequence>
<organism evidence="2 3">
    <name type="scientific">Neohortaea acidophila</name>
    <dbReference type="NCBI Taxonomy" id="245834"/>
    <lineage>
        <taxon>Eukaryota</taxon>
        <taxon>Fungi</taxon>
        <taxon>Dikarya</taxon>
        <taxon>Ascomycota</taxon>
        <taxon>Pezizomycotina</taxon>
        <taxon>Dothideomycetes</taxon>
        <taxon>Dothideomycetidae</taxon>
        <taxon>Mycosphaerellales</taxon>
        <taxon>Teratosphaeriaceae</taxon>
        <taxon>Neohortaea</taxon>
    </lineage>
</organism>
<feature type="compositionally biased region" description="Low complexity" evidence="1">
    <location>
        <begin position="364"/>
        <end position="377"/>
    </location>
</feature>
<feature type="compositionally biased region" description="Polar residues" evidence="1">
    <location>
        <begin position="290"/>
        <end position="317"/>
    </location>
</feature>
<feature type="region of interest" description="Disordered" evidence="1">
    <location>
        <begin position="91"/>
        <end position="114"/>
    </location>
</feature>
<feature type="compositionally biased region" description="Low complexity" evidence="1">
    <location>
        <begin position="165"/>
        <end position="175"/>
    </location>
</feature>
<reference evidence="2" key="1">
    <citation type="journal article" date="2020" name="Stud. Mycol.">
        <title>101 Dothideomycetes genomes: a test case for predicting lifestyles and emergence of pathogens.</title>
        <authorList>
            <person name="Haridas S."/>
            <person name="Albert R."/>
            <person name="Binder M."/>
            <person name="Bloem J."/>
            <person name="Labutti K."/>
            <person name="Salamov A."/>
            <person name="Andreopoulos B."/>
            <person name="Baker S."/>
            <person name="Barry K."/>
            <person name="Bills G."/>
            <person name="Bluhm B."/>
            <person name="Cannon C."/>
            <person name="Castanera R."/>
            <person name="Culley D."/>
            <person name="Daum C."/>
            <person name="Ezra D."/>
            <person name="Gonzalez J."/>
            <person name="Henrissat B."/>
            <person name="Kuo A."/>
            <person name="Liang C."/>
            <person name="Lipzen A."/>
            <person name="Lutzoni F."/>
            <person name="Magnuson J."/>
            <person name="Mondo S."/>
            <person name="Nolan M."/>
            <person name="Ohm R."/>
            <person name="Pangilinan J."/>
            <person name="Park H.-J."/>
            <person name="Ramirez L."/>
            <person name="Alfaro M."/>
            <person name="Sun H."/>
            <person name="Tritt A."/>
            <person name="Yoshinaga Y."/>
            <person name="Zwiers L.-H."/>
            <person name="Turgeon B."/>
            <person name="Goodwin S."/>
            <person name="Spatafora J."/>
            <person name="Crous P."/>
            <person name="Grigoriev I."/>
        </authorList>
    </citation>
    <scope>NUCLEOTIDE SEQUENCE</scope>
    <source>
        <strain evidence="2">CBS 113389</strain>
    </source>
</reference>
<accession>A0A6A6Q562</accession>
<feature type="compositionally biased region" description="Polar residues" evidence="1">
    <location>
        <begin position="395"/>
        <end position="404"/>
    </location>
</feature>
<feature type="compositionally biased region" description="Low complexity" evidence="1">
    <location>
        <begin position="19"/>
        <end position="38"/>
    </location>
</feature>
<keyword evidence="3" id="KW-1185">Reference proteome</keyword>
<feature type="compositionally biased region" description="Basic residues" evidence="1">
    <location>
        <begin position="537"/>
        <end position="546"/>
    </location>
</feature>
<dbReference type="AlphaFoldDB" id="A0A6A6Q562"/>
<feature type="compositionally biased region" description="Basic and acidic residues" evidence="1">
    <location>
        <begin position="271"/>
        <end position="283"/>
    </location>
</feature>
<feature type="region of interest" description="Disordered" evidence="1">
    <location>
        <begin position="1"/>
        <end position="59"/>
    </location>
</feature>
<feature type="compositionally biased region" description="Polar residues" evidence="1">
    <location>
        <begin position="484"/>
        <end position="496"/>
    </location>
</feature>
<evidence type="ECO:0000313" key="2">
    <source>
        <dbReference type="EMBL" id="KAF2487114.1"/>
    </source>
</evidence>
<protein>
    <submittedName>
        <fullName evidence="2">Uncharacterized protein</fullName>
    </submittedName>
</protein>
<dbReference type="EMBL" id="MU001631">
    <property type="protein sequence ID" value="KAF2487114.1"/>
    <property type="molecule type" value="Genomic_DNA"/>
</dbReference>
<dbReference type="GeneID" id="54478974"/>
<dbReference type="Proteomes" id="UP000799767">
    <property type="component" value="Unassembled WGS sequence"/>
</dbReference>
<gene>
    <name evidence="2" type="ORF">BDY17DRAFT_3397</name>
</gene>
<evidence type="ECO:0000256" key="1">
    <source>
        <dbReference type="SAM" id="MobiDB-lite"/>
    </source>
</evidence>
<feature type="compositionally biased region" description="Low complexity" evidence="1">
    <location>
        <begin position="507"/>
        <end position="519"/>
    </location>
</feature>
<evidence type="ECO:0000313" key="3">
    <source>
        <dbReference type="Proteomes" id="UP000799767"/>
    </source>
</evidence>
<proteinExistence type="predicted"/>
<feature type="region of interest" description="Disordered" evidence="1">
    <location>
        <begin position="269"/>
        <end position="546"/>
    </location>
</feature>
<feature type="region of interest" description="Disordered" evidence="1">
    <location>
        <begin position="137"/>
        <end position="178"/>
    </location>
</feature>
<feature type="compositionally biased region" description="Polar residues" evidence="1">
    <location>
        <begin position="347"/>
        <end position="357"/>
    </location>
</feature>
<feature type="compositionally biased region" description="Basic residues" evidence="1">
    <location>
        <begin position="153"/>
        <end position="164"/>
    </location>
</feature>
<dbReference type="RefSeq" id="XP_033593683.1">
    <property type="nucleotide sequence ID" value="XM_033737972.1"/>
</dbReference>
<feature type="compositionally biased region" description="Basic and acidic residues" evidence="1">
    <location>
        <begin position="1"/>
        <end position="17"/>
    </location>
</feature>
<name>A0A6A6Q562_9PEZI</name>
<dbReference type="OrthoDB" id="5876363at2759"/>
<feature type="compositionally biased region" description="Acidic residues" evidence="1">
    <location>
        <begin position="378"/>
        <end position="387"/>
    </location>
</feature>